<dbReference type="PROSITE" id="PS00036">
    <property type="entry name" value="BZIP_BASIC"/>
    <property type="match status" value="1"/>
</dbReference>
<feature type="compositionally biased region" description="Basic and acidic residues" evidence="1">
    <location>
        <begin position="44"/>
        <end position="60"/>
    </location>
</feature>
<dbReference type="InterPro" id="IPR004827">
    <property type="entry name" value="bZIP"/>
</dbReference>
<feature type="region of interest" description="Disordered" evidence="1">
    <location>
        <begin position="40"/>
        <end position="60"/>
    </location>
</feature>
<evidence type="ECO:0000256" key="1">
    <source>
        <dbReference type="SAM" id="MobiDB-lite"/>
    </source>
</evidence>
<evidence type="ECO:0000313" key="4">
    <source>
        <dbReference type="Proteomes" id="UP001220324"/>
    </source>
</evidence>
<evidence type="ECO:0000259" key="2">
    <source>
        <dbReference type="PROSITE" id="PS00036"/>
    </source>
</evidence>
<name>A0AAD6CI63_9EURO</name>
<dbReference type="EMBL" id="JAQIZZ010000010">
    <property type="protein sequence ID" value="KAJ5522959.1"/>
    <property type="molecule type" value="Genomic_DNA"/>
</dbReference>
<comment type="caution">
    <text evidence="3">The sequence shown here is derived from an EMBL/GenBank/DDBJ whole genome shotgun (WGS) entry which is preliminary data.</text>
</comment>
<proteinExistence type="predicted"/>
<dbReference type="GO" id="GO:0003700">
    <property type="term" value="F:DNA-binding transcription factor activity"/>
    <property type="evidence" value="ECO:0007669"/>
    <property type="project" value="InterPro"/>
</dbReference>
<dbReference type="Proteomes" id="UP001220324">
    <property type="component" value="Unassembled WGS sequence"/>
</dbReference>
<reference evidence="3 4" key="1">
    <citation type="journal article" date="2023" name="IMA Fungus">
        <title>Comparative genomic study of the Penicillium genus elucidates a diverse pangenome and 15 lateral gene transfer events.</title>
        <authorList>
            <person name="Petersen C."/>
            <person name="Sorensen T."/>
            <person name="Nielsen M.R."/>
            <person name="Sondergaard T.E."/>
            <person name="Sorensen J.L."/>
            <person name="Fitzpatrick D.A."/>
            <person name="Frisvad J.C."/>
            <person name="Nielsen K.L."/>
        </authorList>
    </citation>
    <scope>NUCLEOTIDE SEQUENCE [LARGE SCALE GENOMIC DNA]</scope>
    <source>
        <strain evidence="3 4">IBT 35679</strain>
    </source>
</reference>
<feature type="compositionally biased region" description="Basic and acidic residues" evidence="1">
    <location>
        <begin position="99"/>
        <end position="117"/>
    </location>
</feature>
<feature type="domain" description="BZIP" evidence="2">
    <location>
        <begin position="50"/>
        <end position="65"/>
    </location>
</feature>
<feature type="region of interest" description="Disordered" evidence="1">
    <location>
        <begin position="97"/>
        <end position="153"/>
    </location>
</feature>
<accession>A0AAD6CI63</accession>
<gene>
    <name evidence="3" type="ORF">N7494_013145</name>
</gene>
<organism evidence="3 4">
    <name type="scientific">Penicillium frequentans</name>
    <dbReference type="NCBI Taxonomy" id="3151616"/>
    <lineage>
        <taxon>Eukaryota</taxon>
        <taxon>Fungi</taxon>
        <taxon>Dikarya</taxon>
        <taxon>Ascomycota</taxon>
        <taxon>Pezizomycotina</taxon>
        <taxon>Eurotiomycetes</taxon>
        <taxon>Eurotiomycetidae</taxon>
        <taxon>Eurotiales</taxon>
        <taxon>Aspergillaceae</taxon>
        <taxon>Penicillium</taxon>
    </lineage>
</organism>
<evidence type="ECO:0000313" key="3">
    <source>
        <dbReference type="EMBL" id="KAJ5522959.1"/>
    </source>
</evidence>
<sequence length="153" mass="18103">MASPLDWQPQRRGLPIAALLQSQNADIQSSQFREPILCEMDSSGSREEAKRRKANSDASKRFRRRLKEIERVQAQCDHYRNERNFYRDYLRSSFPELEIQERPRTPYKNDETLREENELLPIPRAEQPQQSEIGTPRSLPSSSERSPESWRNE</sequence>
<keyword evidence="4" id="KW-1185">Reference proteome</keyword>
<protein>
    <recommendedName>
        <fullName evidence="2">BZIP domain-containing protein</fullName>
    </recommendedName>
</protein>
<dbReference type="AlphaFoldDB" id="A0AAD6CI63"/>